<dbReference type="PROSITE" id="PS00039">
    <property type="entry name" value="DEAD_ATP_HELICASE"/>
    <property type="match status" value="1"/>
</dbReference>
<feature type="domain" description="Helicase C-terminal" evidence="10">
    <location>
        <begin position="274"/>
        <end position="448"/>
    </location>
</feature>
<keyword evidence="3 7" id="KW-0378">Hydrolase</keyword>
<evidence type="ECO:0000256" key="3">
    <source>
        <dbReference type="ARBA" id="ARBA00022801"/>
    </source>
</evidence>
<dbReference type="GO" id="GO:0005524">
    <property type="term" value="F:ATP binding"/>
    <property type="evidence" value="ECO:0007669"/>
    <property type="project" value="UniProtKB-KW"/>
</dbReference>
<dbReference type="SMART" id="SM00490">
    <property type="entry name" value="HELICc"/>
    <property type="match status" value="1"/>
</dbReference>
<protein>
    <recommendedName>
        <fullName evidence="1">RNA helicase</fullName>
        <ecNumber evidence="1">3.6.4.13</ecNumber>
    </recommendedName>
</protein>
<keyword evidence="2 7" id="KW-0547">Nucleotide-binding</keyword>
<keyword evidence="4 7" id="KW-0347">Helicase</keyword>
<keyword evidence="5 7" id="KW-0067">ATP-binding</keyword>
<dbReference type="Proteomes" id="UP000039865">
    <property type="component" value="Unassembled WGS sequence"/>
</dbReference>
<feature type="domain" description="Helicase ATP-binding" evidence="9">
    <location>
        <begin position="96"/>
        <end position="261"/>
    </location>
</feature>
<dbReference type="SUPFAM" id="SSF52540">
    <property type="entry name" value="P-loop containing nucleoside triphosphate hydrolases"/>
    <property type="match status" value="1"/>
</dbReference>
<dbReference type="InParanoid" id="A0A078B407"/>
<reference evidence="12 13" key="1">
    <citation type="submission" date="2014-06" db="EMBL/GenBank/DDBJ databases">
        <authorList>
            <person name="Swart Estienne"/>
        </authorList>
    </citation>
    <scope>NUCLEOTIDE SEQUENCE [LARGE SCALE GENOMIC DNA]</scope>
    <source>
        <strain evidence="12 13">130c</strain>
    </source>
</reference>
<dbReference type="OrthoDB" id="196131at2759"/>
<evidence type="ECO:0000256" key="4">
    <source>
        <dbReference type="ARBA" id="ARBA00022806"/>
    </source>
</evidence>
<evidence type="ECO:0000256" key="2">
    <source>
        <dbReference type="ARBA" id="ARBA00022741"/>
    </source>
</evidence>
<evidence type="ECO:0000259" key="9">
    <source>
        <dbReference type="PROSITE" id="PS51192"/>
    </source>
</evidence>
<dbReference type="GO" id="GO:0016787">
    <property type="term" value="F:hydrolase activity"/>
    <property type="evidence" value="ECO:0007669"/>
    <property type="project" value="UniProtKB-KW"/>
</dbReference>
<dbReference type="InterPro" id="IPR027417">
    <property type="entry name" value="P-loop_NTPase"/>
</dbReference>
<dbReference type="GO" id="GO:0003724">
    <property type="term" value="F:RNA helicase activity"/>
    <property type="evidence" value="ECO:0007669"/>
    <property type="project" value="UniProtKB-EC"/>
</dbReference>
<dbReference type="InterPro" id="IPR014001">
    <property type="entry name" value="Helicase_ATP-bd"/>
</dbReference>
<feature type="compositionally biased region" description="Basic and acidic residues" evidence="8">
    <location>
        <begin position="540"/>
        <end position="550"/>
    </location>
</feature>
<comment type="similarity">
    <text evidence="7">Belongs to the DEAD box helicase family.</text>
</comment>
<evidence type="ECO:0000256" key="1">
    <source>
        <dbReference type="ARBA" id="ARBA00012552"/>
    </source>
</evidence>
<evidence type="ECO:0000256" key="5">
    <source>
        <dbReference type="ARBA" id="ARBA00022840"/>
    </source>
</evidence>
<dbReference type="AlphaFoldDB" id="A0A078B407"/>
<gene>
    <name evidence="12" type="primary">Contig15136.g16129</name>
    <name evidence="12" type="ORF">STYLEM_17037</name>
</gene>
<evidence type="ECO:0000259" key="10">
    <source>
        <dbReference type="PROSITE" id="PS51194"/>
    </source>
</evidence>
<feature type="compositionally biased region" description="Polar residues" evidence="8">
    <location>
        <begin position="518"/>
        <end position="539"/>
    </location>
</feature>
<dbReference type="Pfam" id="PF00271">
    <property type="entry name" value="Helicase_C"/>
    <property type="match status" value="1"/>
</dbReference>
<dbReference type="InterPro" id="IPR011545">
    <property type="entry name" value="DEAD/DEAH_box_helicase_dom"/>
</dbReference>
<dbReference type="SMART" id="SM00487">
    <property type="entry name" value="DEXDc"/>
    <property type="match status" value="1"/>
</dbReference>
<dbReference type="FunFam" id="3.40.50.300:FF:000008">
    <property type="entry name" value="ATP-dependent RNA helicase RhlB"/>
    <property type="match status" value="1"/>
</dbReference>
<dbReference type="EC" id="3.6.4.13" evidence="1"/>
<accession>A0A078B407</accession>
<evidence type="ECO:0000259" key="11">
    <source>
        <dbReference type="PROSITE" id="PS51195"/>
    </source>
</evidence>
<dbReference type="InterPro" id="IPR014014">
    <property type="entry name" value="RNA_helicase_DEAD_Q_motif"/>
</dbReference>
<feature type="compositionally biased region" description="Low complexity" evidence="8">
    <location>
        <begin position="565"/>
        <end position="576"/>
    </location>
</feature>
<evidence type="ECO:0000313" key="12">
    <source>
        <dbReference type="EMBL" id="CDW87922.1"/>
    </source>
</evidence>
<dbReference type="PANTHER" id="PTHR47958">
    <property type="entry name" value="ATP-DEPENDENT RNA HELICASE DBP3"/>
    <property type="match status" value="1"/>
</dbReference>
<dbReference type="GO" id="GO:0003676">
    <property type="term" value="F:nucleic acid binding"/>
    <property type="evidence" value="ECO:0007669"/>
    <property type="project" value="InterPro"/>
</dbReference>
<evidence type="ECO:0000256" key="7">
    <source>
        <dbReference type="RuleBase" id="RU000492"/>
    </source>
</evidence>
<organism evidence="12 13">
    <name type="scientific">Stylonychia lemnae</name>
    <name type="common">Ciliate</name>
    <dbReference type="NCBI Taxonomy" id="5949"/>
    <lineage>
        <taxon>Eukaryota</taxon>
        <taxon>Sar</taxon>
        <taxon>Alveolata</taxon>
        <taxon>Ciliophora</taxon>
        <taxon>Intramacronucleata</taxon>
        <taxon>Spirotrichea</taxon>
        <taxon>Stichotrichia</taxon>
        <taxon>Sporadotrichida</taxon>
        <taxon>Oxytrichidae</taxon>
        <taxon>Stylonychinae</taxon>
        <taxon>Stylonychia</taxon>
    </lineage>
</organism>
<proteinExistence type="inferred from homology"/>
<dbReference type="PROSITE" id="PS51194">
    <property type="entry name" value="HELICASE_CTER"/>
    <property type="match status" value="1"/>
</dbReference>
<feature type="compositionally biased region" description="Basic and acidic residues" evidence="8">
    <location>
        <begin position="507"/>
        <end position="516"/>
    </location>
</feature>
<dbReference type="OMA" id="MGQTANY"/>
<feature type="region of interest" description="Disordered" evidence="8">
    <location>
        <begin position="489"/>
        <end position="605"/>
    </location>
</feature>
<dbReference type="FunFam" id="3.40.50.300:FF:000079">
    <property type="entry name" value="probable ATP-dependent RNA helicase DDX17"/>
    <property type="match status" value="1"/>
</dbReference>
<dbReference type="EMBL" id="CCKQ01016059">
    <property type="protein sequence ID" value="CDW87922.1"/>
    <property type="molecule type" value="Genomic_DNA"/>
</dbReference>
<feature type="domain" description="DEAD-box RNA helicase Q" evidence="11">
    <location>
        <begin position="64"/>
        <end position="93"/>
    </location>
</feature>
<evidence type="ECO:0000256" key="6">
    <source>
        <dbReference type="PROSITE-ProRule" id="PRU00552"/>
    </source>
</evidence>
<keyword evidence="13" id="KW-1185">Reference proteome</keyword>
<evidence type="ECO:0000313" key="13">
    <source>
        <dbReference type="Proteomes" id="UP000039865"/>
    </source>
</evidence>
<feature type="short sequence motif" description="Q motif" evidence="6">
    <location>
        <begin position="64"/>
        <end position="93"/>
    </location>
</feature>
<evidence type="ECO:0000256" key="8">
    <source>
        <dbReference type="SAM" id="MobiDB-lite"/>
    </source>
</evidence>
<dbReference type="Gene3D" id="3.40.50.300">
    <property type="entry name" value="P-loop containing nucleotide triphosphate hydrolases"/>
    <property type="match status" value="2"/>
</dbReference>
<sequence>MNKFDNLGDTLADVDWKSKSLKPFKKDFYKEHPDVSKRSEDEVKKILEGLKITVKGTNVPRPVTTFEEARFPKYIMETLVTCENFVKPSAIQSQGWPVALSGRDMVGIAETGSGKTLSFLLPGIRGEGPIVLVMAPTRELVNQIEQQCRKFAQPCKISCLAIYGGVPKDSQQQKLQKGVEILIATPGRLLDFMESGVIKLNKVTYLVLDEADRMLDMGFEKHIRKILSHVRPDRQTLLWSATWPKEVEELGRSYCNVLPVHIQIGNPGLTANLRIKQTIEVVDEDQKYFKFMSFMKKINDGSKVIVFCETKRGVDELAKCMRQDGWHAVKGIHGDKSQSRDATYKDFKDGVCYILIATDVASRGLDVKDIKYVINYDMPSQCEDYVHRIGRTARAGQSGSAYALFTKKNMMIAPDLVKVILSIKKQMTFIQLLKQAGQEIPEQIYEFSEMAKKTKDQKQQYRKWRRVDKNEGSYGNESSYDQQRERTYSYKGGNSQHDLQDDDNEEYKEGERKGESEPNPQLSNQLGQASVSTNSSEFTHNAKDEVELQKLNKNFQNYFDKDQTNSNSESNPANNEGLASMAPPSLSANSSAQANPVYAKKWGKK</sequence>
<dbReference type="PROSITE" id="PS51192">
    <property type="entry name" value="HELICASE_ATP_BIND_1"/>
    <property type="match status" value="1"/>
</dbReference>
<dbReference type="FunCoup" id="A0A078B407">
    <property type="interactions" value="462"/>
</dbReference>
<dbReference type="Pfam" id="PF00270">
    <property type="entry name" value="DEAD"/>
    <property type="match status" value="1"/>
</dbReference>
<dbReference type="InterPro" id="IPR000629">
    <property type="entry name" value="RNA-helicase_DEAD-box_CS"/>
</dbReference>
<name>A0A078B407_STYLE</name>
<dbReference type="InterPro" id="IPR001650">
    <property type="entry name" value="Helicase_C-like"/>
</dbReference>
<dbReference type="CDD" id="cd18787">
    <property type="entry name" value="SF2_C_DEAD"/>
    <property type="match status" value="1"/>
</dbReference>
<dbReference type="PROSITE" id="PS51195">
    <property type="entry name" value="Q_MOTIF"/>
    <property type="match status" value="1"/>
</dbReference>